<name>A0A517MRR4_9BACT</name>
<sequence>MQKQLALATIIPWGLRHRLLIPLIFGMSTSTLQAAPIAITNPGFEDISGESPSNEFTFGPLNGWDLYDPNLITSGGAGGTYFIGTLTPFEPDPIGSPGEYANFPDGAAEGQRVGIAFNFQGSDGQGEYGFEQVLNVTLQANTLYTLQVEIGNIDSATAMNGTFFPLAGFPGYRVDLFTRDLGGDENLDSDDDSLAGSISDGEFGTSTITFATGAEHPQLGEDLGIRLVNLNQLDPSFPLSDIEVDFDDAGLDASALTPGDLNADGAVNGADFLAWQREFPALYGTTDLANWETNYGNMAVGALSYHSVPESSTVALSLIAFLQILIRRRFFQGLQIFRSRC</sequence>
<dbReference type="KEGG" id="amob:HG15A2_08330"/>
<evidence type="ECO:0000313" key="2">
    <source>
        <dbReference type="Proteomes" id="UP000319852"/>
    </source>
</evidence>
<dbReference type="InterPro" id="IPR018247">
    <property type="entry name" value="EF_Hand_1_Ca_BS"/>
</dbReference>
<dbReference type="Pfam" id="PF22825">
    <property type="entry name" value="HpiC1-like"/>
    <property type="match status" value="1"/>
</dbReference>
<dbReference type="RefSeq" id="WP_145058054.1">
    <property type="nucleotide sequence ID" value="NZ_CP036263.1"/>
</dbReference>
<keyword evidence="2" id="KW-1185">Reference proteome</keyword>
<proteinExistence type="predicted"/>
<dbReference type="Proteomes" id="UP000319852">
    <property type="component" value="Chromosome"/>
</dbReference>
<organism evidence="1 2">
    <name type="scientific">Adhaeretor mobilis</name>
    <dbReference type="NCBI Taxonomy" id="1930276"/>
    <lineage>
        <taxon>Bacteria</taxon>
        <taxon>Pseudomonadati</taxon>
        <taxon>Planctomycetota</taxon>
        <taxon>Planctomycetia</taxon>
        <taxon>Pirellulales</taxon>
        <taxon>Lacipirellulaceae</taxon>
        <taxon>Adhaeretor</taxon>
    </lineage>
</organism>
<accession>A0A517MRR4</accession>
<dbReference type="PROSITE" id="PS00018">
    <property type="entry name" value="EF_HAND_1"/>
    <property type="match status" value="1"/>
</dbReference>
<gene>
    <name evidence="1" type="ORF">HG15A2_08330</name>
</gene>
<evidence type="ECO:0008006" key="3">
    <source>
        <dbReference type="Google" id="ProtNLM"/>
    </source>
</evidence>
<dbReference type="EMBL" id="CP036263">
    <property type="protein sequence ID" value="QDS97570.1"/>
    <property type="molecule type" value="Genomic_DNA"/>
</dbReference>
<dbReference type="OrthoDB" id="267637at2"/>
<protein>
    <recommendedName>
        <fullName evidence="3">PEP-CTERM protein-sorting domain-containing protein</fullName>
    </recommendedName>
</protein>
<dbReference type="InterPro" id="IPR054720">
    <property type="entry name" value="HpiC1"/>
</dbReference>
<evidence type="ECO:0000313" key="1">
    <source>
        <dbReference type="EMBL" id="QDS97570.1"/>
    </source>
</evidence>
<reference evidence="1 2" key="1">
    <citation type="submission" date="2019-02" db="EMBL/GenBank/DDBJ databases">
        <title>Deep-cultivation of Planctomycetes and their phenomic and genomic characterization uncovers novel biology.</title>
        <authorList>
            <person name="Wiegand S."/>
            <person name="Jogler M."/>
            <person name="Boedeker C."/>
            <person name="Pinto D."/>
            <person name="Vollmers J."/>
            <person name="Rivas-Marin E."/>
            <person name="Kohn T."/>
            <person name="Peeters S.H."/>
            <person name="Heuer A."/>
            <person name="Rast P."/>
            <person name="Oberbeckmann S."/>
            <person name="Bunk B."/>
            <person name="Jeske O."/>
            <person name="Meyerdierks A."/>
            <person name="Storesund J.E."/>
            <person name="Kallscheuer N."/>
            <person name="Luecker S."/>
            <person name="Lage O.M."/>
            <person name="Pohl T."/>
            <person name="Merkel B.J."/>
            <person name="Hornburger P."/>
            <person name="Mueller R.-W."/>
            <person name="Bruemmer F."/>
            <person name="Labrenz M."/>
            <person name="Spormann A.M."/>
            <person name="Op den Camp H."/>
            <person name="Overmann J."/>
            <person name="Amann R."/>
            <person name="Jetten M.S.M."/>
            <person name="Mascher T."/>
            <person name="Medema M.H."/>
            <person name="Devos D.P."/>
            <person name="Kaster A.-K."/>
            <person name="Ovreas L."/>
            <person name="Rohde M."/>
            <person name="Galperin M.Y."/>
            <person name="Jogler C."/>
        </authorList>
    </citation>
    <scope>NUCLEOTIDE SEQUENCE [LARGE SCALE GENOMIC DNA]</scope>
    <source>
        <strain evidence="1 2">HG15A2</strain>
    </source>
</reference>
<dbReference type="AlphaFoldDB" id="A0A517MRR4"/>